<dbReference type="EMBL" id="AWSO01000206">
    <property type="protein sequence ID" value="ESK93326.1"/>
    <property type="molecule type" value="Genomic_DNA"/>
</dbReference>
<dbReference type="KEGG" id="mrr:Moror_14532"/>
<name>V2XKF2_MONRO</name>
<protein>
    <submittedName>
        <fullName evidence="1">Uncharacterized protein</fullName>
    </submittedName>
</protein>
<accession>V2XKF2</accession>
<organism evidence="1 2">
    <name type="scientific">Moniliophthora roreri (strain MCA 2997)</name>
    <name type="common">Cocoa frosty pod rot fungus</name>
    <name type="synonym">Crinipellis roreri</name>
    <dbReference type="NCBI Taxonomy" id="1381753"/>
    <lineage>
        <taxon>Eukaryota</taxon>
        <taxon>Fungi</taxon>
        <taxon>Dikarya</taxon>
        <taxon>Basidiomycota</taxon>
        <taxon>Agaricomycotina</taxon>
        <taxon>Agaricomycetes</taxon>
        <taxon>Agaricomycetidae</taxon>
        <taxon>Agaricales</taxon>
        <taxon>Marasmiineae</taxon>
        <taxon>Marasmiaceae</taxon>
        <taxon>Moniliophthora</taxon>
    </lineage>
</organism>
<dbReference type="AlphaFoldDB" id="V2XKF2"/>
<keyword evidence="2" id="KW-1185">Reference proteome</keyword>
<comment type="caution">
    <text evidence="1">The sequence shown here is derived from an EMBL/GenBank/DDBJ whole genome shotgun (WGS) entry which is preliminary data.</text>
</comment>
<reference evidence="1 2" key="1">
    <citation type="journal article" date="2014" name="BMC Genomics">
        <title>Genome and secretome analysis of the hemibiotrophic fungal pathogen, Moniliophthora roreri, which causes frosty pod rot disease of cacao: mechanisms of the biotrophic and necrotrophic phases.</title>
        <authorList>
            <person name="Meinhardt L.W."/>
            <person name="Costa G.G.L."/>
            <person name="Thomazella D.P.T."/>
            <person name="Teixeira P.J.P.L."/>
            <person name="Carazzolle M.F."/>
            <person name="Schuster S.C."/>
            <person name="Carlson J.E."/>
            <person name="Guiltinan M.J."/>
            <person name="Mieczkowski P."/>
            <person name="Farmer A."/>
            <person name="Ramaraj T."/>
            <person name="Crozier J."/>
            <person name="Davis R.E."/>
            <person name="Shao J."/>
            <person name="Melnick R.L."/>
            <person name="Pereira G.A.G."/>
            <person name="Bailey B.A."/>
        </authorList>
    </citation>
    <scope>NUCLEOTIDE SEQUENCE [LARGE SCALE GENOMIC DNA]</scope>
    <source>
        <strain evidence="1 2">MCA 2997</strain>
    </source>
</reference>
<dbReference type="HOGENOM" id="CLU_2469609_0_0_1"/>
<evidence type="ECO:0000313" key="1">
    <source>
        <dbReference type="EMBL" id="ESK93326.1"/>
    </source>
</evidence>
<proteinExistence type="predicted"/>
<evidence type="ECO:0000313" key="2">
    <source>
        <dbReference type="Proteomes" id="UP000017559"/>
    </source>
</evidence>
<sequence length="88" mass="10191">MKYQLWMAPIPIEPGHGRADSQNFPLFAWAIPRSHEPETETGLDDQHEEKIIPLTSLQNRPLEREPIRYLSQRLSFCSNDFIAKLDTG</sequence>
<gene>
    <name evidence="1" type="ORF">Moror_14532</name>
</gene>
<dbReference type="Proteomes" id="UP000017559">
    <property type="component" value="Unassembled WGS sequence"/>
</dbReference>